<evidence type="ECO:0000259" key="1">
    <source>
        <dbReference type="Pfam" id="PF13116"/>
    </source>
</evidence>
<dbReference type="KEGG" id="smaa:IT774_00775"/>
<dbReference type="InterPro" id="IPR011836">
    <property type="entry name" value="YhdP"/>
</dbReference>
<feature type="domain" description="YhdP central" evidence="1">
    <location>
        <begin position="7"/>
        <end position="604"/>
    </location>
</feature>
<dbReference type="PANTHER" id="PTHR38690">
    <property type="entry name" value="PROTEASE-RELATED"/>
    <property type="match status" value="1"/>
</dbReference>
<dbReference type="Pfam" id="PF13116">
    <property type="entry name" value="YhdP"/>
    <property type="match status" value="1"/>
</dbReference>
<dbReference type="RefSeq" id="WP_195810929.1">
    <property type="nucleotide sequence ID" value="NZ_CP064795.1"/>
</dbReference>
<dbReference type="PANTHER" id="PTHR38690:SF1">
    <property type="entry name" value="PROTEASE"/>
    <property type="match status" value="1"/>
</dbReference>
<gene>
    <name evidence="2" type="ORF">IT774_00775</name>
</gene>
<name>A0A7S9DXL3_9ALTE</name>
<dbReference type="InterPro" id="IPR025263">
    <property type="entry name" value="YhdP_central"/>
</dbReference>
<dbReference type="EMBL" id="CP064795">
    <property type="protein sequence ID" value="QPG05846.1"/>
    <property type="molecule type" value="Genomic_DNA"/>
</dbReference>
<dbReference type="Proteomes" id="UP000595095">
    <property type="component" value="Chromosome"/>
</dbReference>
<keyword evidence="3" id="KW-1185">Reference proteome</keyword>
<accession>A0A7S9DXL3</accession>
<proteinExistence type="predicted"/>
<organism evidence="2 3">
    <name type="scientific">Salinimonas marina</name>
    <dbReference type="NCBI Taxonomy" id="2785918"/>
    <lineage>
        <taxon>Bacteria</taxon>
        <taxon>Pseudomonadati</taxon>
        <taxon>Pseudomonadota</taxon>
        <taxon>Gammaproteobacteria</taxon>
        <taxon>Alteromonadales</taxon>
        <taxon>Alteromonadaceae</taxon>
        <taxon>Alteromonas/Salinimonas group</taxon>
        <taxon>Salinimonas</taxon>
    </lineage>
</organism>
<sequence>MSTGIRGGSLQALPVGKRWQLRLDELIIESNEQRLVTDLVGQVNAGGEVILNTMKPTPVNPFLVLLPLFTSDTADDDVRDLDPKGQLATLQLQLRPTGLAMTAKLIDVSWQQHGNIPGVDAIDVGIHWSKNQGVVNVFARDGVIHADNLLPDNITLNDLRARIYIYRPPGSQKETAGWVVSYDDLQLDTDQFSLSQSLRLDTATSDLSLMTQVQGMPLKQASKLFPAPLMGQNTSAYLTGALTGAGDIAQANILWHGQPRYFPFNDNEGVFQAAVELQQADFLFADTWPALTQADIALWFENDSLTMTSPAARLNGIEVTNLEARIPHLASGAHLLIKAQGAGTGEQLTTLMVNSGLQNSLGMVLDKHVQVSGPVQASLDLDIPLGGDKVVASGRARLQGNNVHIASVGLTLDEAQGEVRFINENINTDGLTGQLFGQPVTLDVTGGMDETAYQVDIGVAGDWQVQPLLAYLNPEFNDYVSGHSPWQGNVTLQLPDSGFSYSASIQSDLTGIYSSLPAPLAKSTADIMRLALTSQGDQQASTIHAKLGQEVIFDGILPHAQMQFSRAHLALGNTDFDGLGMGFSISATLPEISANQWYDTVQLLLNSGADKPPPPAADSGGLPVRGLTQADCHCLACPSACLFRRHRCSSLASSSTGWTLPRNRTI</sequence>
<dbReference type="AlphaFoldDB" id="A0A7S9DXL3"/>
<reference evidence="2 3" key="1">
    <citation type="submission" date="2020-11" db="EMBL/GenBank/DDBJ databases">
        <title>Complete genome sequence for Salinimonas sp. strain G2-b.</title>
        <authorList>
            <person name="Park S.-J."/>
        </authorList>
    </citation>
    <scope>NUCLEOTIDE SEQUENCE [LARGE SCALE GENOMIC DNA]</scope>
    <source>
        <strain evidence="2 3">G2-b</strain>
    </source>
</reference>
<evidence type="ECO:0000313" key="2">
    <source>
        <dbReference type="EMBL" id="QPG05846.1"/>
    </source>
</evidence>
<evidence type="ECO:0000313" key="3">
    <source>
        <dbReference type="Proteomes" id="UP000595095"/>
    </source>
</evidence>
<protein>
    <recommendedName>
        <fullName evidence="1">YhdP central domain-containing protein</fullName>
    </recommendedName>
</protein>